<dbReference type="InterPro" id="IPR036864">
    <property type="entry name" value="Zn2-C6_fun-type_DNA-bd_sf"/>
</dbReference>
<dbReference type="SMART" id="SM00066">
    <property type="entry name" value="GAL4"/>
    <property type="match status" value="1"/>
</dbReference>
<dbReference type="AlphaFoldDB" id="A0A086TEJ2"/>
<dbReference type="Proteomes" id="UP000029964">
    <property type="component" value="Unassembled WGS sequence"/>
</dbReference>
<sequence>MEGPVAPHHPGNPQSEAGRGLSGHPDGDGDDDSGPKRKPNPTATHNKKRTKTGCLTCRKRRIKCDEGRPTCNNCIKSKRACEGYNQRVIFKDPIGAHPFSGPFGPYGYIHGAEHPLSQLAAQQARSSTRGPLPTIAPRPPAFTYHHQPPHGFPNHVPYTPGIPAQPPHVLPPGLDPATSPYPPPGAYTPPAPLTPSNLATGYGQTGPASHAHNLHPEGLPQYYTPEGIPTPGQYATLHPPNNQPVPNDGPASAMVPHDNPQDDLYDNIDEDASMSESDDGEHASKSLMAPVIKAMHAWDSRDASLRSFSTFARSGTLGEYMSSPNISELKDHAKRKLFEHFMRVTGPSISLYERHPFDPAERQMADSDSGADEGSNIWSYTLPLAAFYHPGLLHAMLALASLQVSKLQHSPPTAAHKHYHVALRRVAKNVKNPLRRLQPATIAATLLLGYFGVWNSEHTGWCSHLYGASTLFAEMSFRDQAKRCLPAKSLKERQKVMKRMGLAGIGGPVPRDPNALDFGLLTTLTGHRVVAEDYGLREDQLFQGGQPHPTEKDIEKFENLRDLYWWYCKMDVYQALIGATKLFTDYERWTQCPPRAPISKLDSIYGTYDHLILLLGRLSHFASSDLPRKRQASQANGRPPTSSSPPFVGMMPTTNDVHPPRGFSPPPSGTQARNDAGAETDLEASYRAALQEWECIRHAFEALEAHLGPEFMPLSPEYADRRDEPFGPAIQYRTYSVAGIWMGFYMGLIHLQRSHPDMPPTALQSVGLSARKTAEYANRIGRIAAGLSEDCSGLSEISTVLAASFIESSLPLFVAGVQFQDDVQRKWLVRRLHNTTRLTGWQSARQVADGCESSWIKAAELGHGPPYVRSEEGMYADQTVPNVIRLIDRRIQELDRANGNERRIVLATTERAHYALGLLGVEGDLEVLELKDEPFNLQPEDDE</sequence>
<dbReference type="CDD" id="cd00067">
    <property type="entry name" value="GAL4"/>
    <property type="match status" value="1"/>
</dbReference>
<dbReference type="STRING" id="857340.A0A086TEJ2"/>
<evidence type="ECO:0000313" key="5">
    <source>
        <dbReference type="EMBL" id="KFH47774.1"/>
    </source>
</evidence>
<feature type="domain" description="Zn(2)-C6 fungal-type" evidence="4">
    <location>
        <begin position="53"/>
        <end position="81"/>
    </location>
</feature>
<gene>
    <name evidence="5" type="ORF">ACRE_013750</name>
</gene>
<dbReference type="EMBL" id="JPKY01000007">
    <property type="protein sequence ID" value="KFH47774.1"/>
    <property type="molecule type" value="Genomic_DNA"/>
</dbReference>
<dbReference type="HOGENOM" id="CLU_006603_0_0_1"/>
<feature type="compositionally biased region" description="Acidic residues" evidence="3">
    <location>
        <begin position="261"/>
        <end position="279"/>
    </location>
</feature>
<dbReference type="Pfam" id="PF11951">
    <property type="entry name" value="Fungal_trans_2"/>
    <property type="match status" value="1"/>
</dbReference>
<accession>A0A086TEJ2</accession>
<feature type="compositionally biased region" description="Polar residues" evidence="3">
    <location>
        <begin position="632"/>
        <end position="645"/>
    </location>
</feature>
<evidence type="ECO:0000256" key="2">
    <source>
        <dbReference type="ARBA" id="ARBA00023242"/>
    </source>
</evidence>
<feature type="compositionally biased region" description="Pro residues" evidence="3">
    <location>
        <begin position="178"/>
        <end position="193"/>
    </location>
</feature>
<evidence type="ECO:0000256" key="3">
    <source>
        <dbReference type="SAM" id="MobiDB-lite"/>
    </source>
</evidence>
<dbReference type="GO" id="GO:0000976">
    <property type="term" value="F:transcription cis-regulatory region binding"/>
    <property type="evidence" value="ECO:0007669"/>
    <property type="project" value="TreeGrafter"/>
</dbReference>
<evidence type="ECO:0000313" key="6">
    <source>
        <dbReference type="Proteomes" id="UP000029964"/>
    </source>
</evidence>
<evidence type="ECO:0000256" key="1">
    <source>
        <dbReference type="ARBA" id="ARBA00004123"/>
    </source>
</evidence>
<keyword evidence="6" id="KW-1185">Reference proteome</keyword>
<evidence type="ECO:0000259" key="4">
    <source>
        <dbReference type="PROSITE" id="PS50048"/>
    </source>
</evidence>
<dbReference type="InterPro" id="IPR001138">
    <property type="entry name" value="Zn2Cys6_DnaBD"/>
</dbReference>
<organism evidence="5 6">
    <name type="scientific">Hapsidospora chrysogenum (strain ATCC 11550 / CBS 779.69 / DSM 880 / IAM 14645 / JCM 23072 / IMI 49137)</name>
    <name type="common">Acremonium chrysogenum</name>
    <dbReference type="NCBI Taxonomy" id="857340"/>
    <lineage>
        <taxon>Eukaryota</taxon>
        <taxon>Fungi</taxon>
        <taxon>Dikarya</taxon>
        <taxon>Ascomycota</taxon>
        <taxon>Pezizomycotina</taxon>
        <taxon>Sordariomycetes</taxon>
        <taxon>Hypocreomycetidae</taxon>
        <taxon>Hypocreales</taxon>
        <taxon>Bionectriaceae</taxon>
        <taxon>Hapsidospora</taxon>
    </lineage>
</organism>
<dbReference type="GO" id="GO:0000981">
    <property type="term" value="F:DNA-binding transcription factor activity, RNA polymerase II-specific"/>
    <property type="evidence" value="ECO:0007669"/>
    <property type="project" value="InterPro"/>
</dbReference>
<dbReference type="PANTHER" id="PTHR37534">
    <property type="entry name" value="TRANSCRIPTIONAL ACTIVATOR PROTEIN UGA3"/>
    <property type="match status" value="1"/>
</dbReference>
<feature type="region of interest" description="Disordered" evidence="3">
    <location>
        <begin position="626"/>
        <end position="680"/>
    </location>
</feature>
<comment type="subcellular location">
    <subcellularLocation>
        <location evidence="1">Nucleus</location>
    </subcellularLocation>
</comment>
<dbReference type="GO" id="GO:0008270">
    <property type="term" value="F:zinc ion binding"/>
    <property type="evidence" value="ECO:0007669"/>
    <property type="project" value="InterPro"/>
</dbReference>
<dbReference type="PROSITE" id="PS00463">
    <property type="entry name" value="ZN2_CY6_FUNGAL_1"/>
    <property type="match status" value="1"/>
</dbReference>
<feature type="region of interest" description="Disordered" evidence="3">
    <location>
        <begin position="1"/>
        <end position="50"/>
    </location>
</feature>
<dbReference type="OrthoDB" id="5391043at2759"/>
<reference evidence="6" key="1">
    <citation type="journal article" date="2014" name="Genome Announc.">
        <title>Genome sequence and annotation of Acremonium chrysogenum, producer of the beta-lactam antibiotic cephalosporin C.</title>
        <authorList>
            <person name="Terfehr D."/>
            <person name="Dahlmann T.A."/>
            <person name="Specht T."/>
            <person name="Zadra I."/>
            <person name="Kuernsteiner H."/>
            <person name="Kueck U."/>
        </authorList>
    </citation>
    <scope>NUCLEOTIDE SEQUENCE [LARGE SCALE GENOMIC DNA]</scope>
    <source>
        <strain evidence="6">ATCC 11550 / CBS 779.69 / DSM 880 / IAM 14645 / JCM 23072 / IMI 49137</strain>
    </source>
</reference>
<proteinExistence type="predicted"/>
<feature type="region of interest" description="Disordered" evidence="3">
    <location>
        <begin position="178"/>
        <end position="283"/>
    </location>
</feature>
<dbReference type="InterPro" id="IPR021858">
    <property type="entry name" value="Fun_TF"/>
</dbReference>
<dbReference type="Gene3D" id="4.10.240.10">
    <property type="entry name" value="Zn(2)-C6 fungal-type DNA-binding domain"/>
    <property type="match status" value="1"/>
</dbReference>
<comment type="caution">
    <text evidence="5">The sequence shown here is derived from an EMBL/GenBank/DDBJ whole genome shotgun (WGS) entry which is preliminary data.</text>
</comment>
<dbReference type="GO" id="GO:0005634">
    <property type="term" value="C:nucleus"/>
    <property type="evidence" value="ECO:0007669"/>
    <property type="project" value="UniProtKB-SubCell"/>
</dbReference>
<name>A0A086TEJ2_HAPC1</name>
<protein>
    <submittedName>
        <fullName evidence="5">Putative transcriptional regulatory protein-like protein</fullName>
    </submittedName>
</protein>
<dbReference type="PROSITE" id="PS50048">
    <property type="entry name" value="ZN2_CY6_FUNGAL_2"/>
    <property type="match status" value="1"/>
</dbReference>
<dbReference type="GO" id="GO:0045944">
    <property type="term" value="P:positive regulation of transcription by RNA polymerase II"/>
    <property type="evidence" value="ECO:0007669"/>
    <property type="project" value="TreeGrafter"/>
</dbReference>
<dbReference type="SUPFAM" id="SSF57701">
    <property type="entry name" value="Zn2/Cys6 DNA-binding domain"/>
    <property type="match status" value="1"/>
</dbReference>
<dbReference type="Pfam" id="PF00172">
    <property type="entry name" value="Zn_clus"/>
    <property type="match status" value="1"/>
</dbReference>
<dbReference type="PANTHER" id="PTHR37534:SF23">
    <property type="entry name" value="ZN(II)2CYS6 TRANSCRIPTION FACTOR (EUROFUNG)"/>
    <property type="match status" value="1"/>
</dbReference>
<keyword evidence="2" id="KW-0539">Nucleus</keyword>